<feature type="chain" id="PRO_5019562049" description="Fucose-specific lectin" evidence="1">
    <location>
        <begin position="19"/>
        <end position="383"/>
    </location>
</feature>
<feature type="signal peptide" evidence="1">
    <location>
        <begin position="1"/>
        <end position="18"/>
    </location>
</feature>
<reference evidence="2 3" key="1">
    <citation type="submission" date="2018-08" db="EMBL/GenBank/DDBJ databases">
        <title>Draft genome of the lignicolous fungus Coniochaeta pulveracea.</title>
        <authorList>
            <person name="Borstlap C.J."/>
            <person name="De Witt R.N."/>
            <person name="Botha A."/>
            <person name="Volschenk H."/>
        </authorList>
    </citation>
    <scope>NUCLEOTIDE SEQUENCE [LARGE SCALE GENOMIC DNA]</scope>
    <source>
        <strain evidence="2 3">CAB683</strain>
    </source>
</reference>
<comment type="caution">
    <text evidence="2">The sequence shown here is derived from an EMBL/GenBank/DDBJ whole genome shotgun (WGS) entry which is preliminary data.</text>
</comment>
<proteinExistence type="predicted"/>
<keyword evidence="3" id="KW-1185">Reference proteome</keyword>
<dbReference type="Proteomes" id="UP000275385">
    <property type="component" value="Unassembled WGS sequence"/>
</dbReference>
<dbReference type="AlphaFoldDB" id="A0A420YL07"/>
<evidence type="ECO:0000256" key="1">
    <source>
        <dbReference type="SAM" id="SignalP"/>
    </source>
</evidence>
<evidence type="ECO:0008006" key="4">
    <source>
        <dbReference type="Google" id="ProtNLM"/>
    </source>
</evidence>
<name>A0A420YL07_9PEZI</name>
<evidence type="ECO:0000313" key="3">
    <source>
        <dbReference type="Proteomes" id="UP000275385"/>
    </source>
</evidence>
<dbReference type="STRING" id="177199.A0A420YL07"/>
<dbReference type="OrthoDB" id="4583170at2759"/>
<dbReference type="EMBL" id="QVQW01000004">
    <property type="protein sequence ID" value="RKU48564.1"/>
    <property type="molecule type" value="Genomic_DNA"/>
</dbReference>
<protein>
    <recommendedName>
        <fullName evidence="4">Fucose-specific lectin</fullName>
    </recommendedName>
</protein>
<evidence type="ECO:0000313" key="2">
    <source>
        <dbReference type="EMBL" id="RKU48564.1"/>
    </source>
</evidence>
<sequence length="383" mass="40183">MKCTIAVLALAGAVAARCKNDNCLRAVVASAFTTRHGVQDCSSYLAVTVTPETSTVTSTVAVNPTTYTTEVETDLFTTSETTTVSTETELFTTQTTVTASTQTNLVTVTAGVNAAQNKRAVLASSAFPAYASACSSFEKYVSACSRVGVLPSTVTAETPLTTVVVTQTSTVTSTVLSTTSTTETAVVSVTASTATTEIQTLSVTETALATVTTTPIATCTGHTGAFRAVATQYNSQSLYIYANLLNGLIGGVTWQQGSTSTAASVQNKYILAIDDNGHLHVAYNVPPYTYTYYFYVSTSSSGSVWPQVEPKANVESAIANGAKITYVNACVNSETNQLELEAGGRTQILYCGAQLWMSNTLGSDINRGGCTQMFPTLTNLFTQ</sequence>
<accession>A0A420YL07</accession>
<gene>
    <name evidence="2" type="ORF">DL546_008037</name>
</gene>
<keyword evidence="1" id="KW-0732">Signal</keyword>
<organism evidence="2 3">
    <name type="scientific">Coniochaeta pulveracea</name>
    <dbReference type="NCBI Taxonomy" id="177199"/>
    <lineage>
        <taxon>Eukaryota</taxon>
        <taxon>Fungi</taxon>
        <taxon>Dikarya</taxon>
        <taxon>Ascomycota</taxon>
        <taxon>Pezizomycotina</taxon>
        <taxon>Sordariomycetes</taxon>
        <taxon>Sordariomycetidae</taxon>
        <taxon>Coniochaetales</taxon>
        <taxon>Coniochaetaceae</taxon>
        <taxon>Coniochaeta</taxon>
    </lineage>
</organism>